<proteinExistence type="predicted"/>
<evidence type="ECO:0000313" key="2">
    <source>
        <dbReference type="Proteomes" id="UP000064183"/>
    </source>
</evidence>
<reference evidence="1 2" key="1">
    <citation type="journal article" date="2012" name="J. Bacteriol.">
        <title>Draft genome sequence of Streptomyces globisporus C-1027, which produces an antitumor antibiotic consisting of a nine-membered enediyne with a chromoprotein.</title>
        <authorList>
            <person name="Wang L."/>
            <person name="Wang S."/>
            <person name="He Q."/>
            <person name="Yu T."/>
            <person name="Li Q."/>
            <person name="Hong B."/>
        </authorList>
    </citation>
    <scope>NUCLEOTIDE SEQUENCE [LARGE SCALE GENOMIC DNA]</scope>
    <source>
        <strain evidence="1 2">C-1027</strain>
    </source>
</reference>
<name>A0A0U3LJ40_STRGL</name>
<evidence type="ECO:0000313" key="1">
    <source>
        <dbReference type="EMBL" id="ALU95291.1"/>
    </source>
</evidence>
<organism evidence="1 2">
    <name type="scientific">Streptomyces globisporus C-1027</name>
    <dbReference type="NCBI Taxonomy" id="1172567"/>
    <lineage>
        <taxon>Bacteria</taxon>
        <taxon>Bacillati</taxon>
        <taxon>Actinomycetota</taxon>
        <taxon>Actinomycetes</taxon>
        <taxon>Kitasatosporales</taxon>
        <taxon>Streptomycetaceae</taxon>
        <taxon>Streptomyces</taxon>
    </lineage>
</organism>
<protein>
    <submittedName>
        <fullName evidence="1">Uncharacterized protein</fullName>
    </submittedName>
</protein>
<dbReference type="KEGG" id="sgb:WQO_19395"/>
<dbReference type="EMBL" id="CP013738">
    <property type="protein sequence ID" value="ALU95291.1"/>
    <property type="molecule type" value="Genomic_DNA"/>
</dbReference>
<dbReference type="Proteomes" id="UP000064183">
    <property type="component" value="Chromosome"/>
</dbReference>
<dbReference type="AlphaFoldDB" id="A0A0U3LJ40"/>
<sequence>MGAINGGFQATSFSRSGGGDPYDGVTVNAPFKDGKGWSAMLMTGRVIARAVCVPEAQAPQAVVGPVSQEADVSVARCPGDTKAIAGGYVRETWYKNGYGESLDDIIVNAPNDSGSGWAAKQFHGKTVARALCS</sequence>
<gene>
    <name evidence="1" type="ORF">WQO_19395</name>
</gene>
<accession>A0A0U3LJ40</accession>